<dbReference type="Proteomes" id="UP000217005">
    <property type="component" value="Unassembled WGS sequence"/>
</dbReference>
<reference evidence="3 4" key="1">
    <citation type="submission" date="2017-05" db="EMBL/GenBank/DDBJ databases">
        <title>Complete and WGS of Bordetella genogroups.</title>
        <authorList>
            <person name="Spilker T."/>
            <person name="LiPuma J."/>
        </authorList>
    </citation>
    <scope>NUCLEOTIDE SEQUENCE [LARGE SCALE GENOMIC DNA]</scope>
    <source>
        <strain evidence="3 4">AU17610</strain>
    </source>
</reference>
<dbReference type="GO" id="GO:0003676">
    <property type="term" value="F:nucleic acid binding"/>
    <property type="evidence" value="ECO:0007669"/>
    <property type="project" value="InterPro"/>
</dbReference>
<dbReference type="SUPFAM" id="SSF52980">
    <property type="entry name" value="Restriction endonuclease-like"/>
    <property type="match status" value="1"/>
</dbReference>
<proteinExistence type="inferred from homology"/>
<gene>
    <name evidence="3" type="ORF">CEG14_02425</name>
</gene>
<dbReference type="PANTHER" id="PTHR34039">
    <property type="entry name" value="UPF0102 PROTEIN YRAN"/>
    <property type="match status" value="1"/>
</dbReference>
<organism evidence="3 4">
    <name type="scientific">Bordetella genomosp. 1</name>
    <dbReference type="NCBI Taxonomy" id="1395607"/>
    <lineage>
        <taxon>Bacteria</taxon>
        <taxon>Pseudomonadati</taxon>
        <taxon>Pseudomonadota</taxon>
        <taxon>Betaproteobacteria</taxon>
        <taxon>Burkholderiales</taxon>
        <taxon>Alcaligenaceae</taxon>
        <taxon>Bordetella</taxon>
    </lineage>
</organism>
<dbReference type="HAMAP" id="MF_00048">
    <property type="entry name" value="UPF0102"/>
    <property type="match status" value="1"/>
</dbReference>
<evidence type="ECO:0000256" key="1">
    <source>
        <dbReference type="ARBA" id="ARBA00006738"/>
    </source>
</evidence>
<dbReference type="RefSeq" id="WP_094824750.1">
    <property type="nucleotide sequence ID" value="NZ_NEVL01000001.1"/>
</dbReference>
<name>A0A261SU06_9BORD</name>
<evidence type="ECO:0000313" key="3">
    <source>
        <dbReference type="EMBL" id="OZI40635.1"/>
    </source>
</evidence>
<evidence type="ECO:0000256" key="2">
    <source>
        <dbReference type="HAMAP-Rule" id="MF_00048"/>
    </source>
</evidence>
<comment type="similarity">
    <text evidence="1 2">Belongs to the UPF0102 family.</text>
</comment>
<dbReference type="Gene3D" id="3.40.1350.10">
    <property type="match status" value="1"/>
</dbReference>
<dbReference type="InterPro" id="IPR011856">
    <property type="entry name" value="tRNA_endonuc-like_dom_sf"/>
</dbReference>
<dbReference type="NCBIfam" id="NF009150">
    <property type="entry name" value="PRK12497.1-3"/>
    <property type="match status" value="1"/>
</dbReference>
<sequence length="157" mass="17734">MSPAHDPPDDSPFALAQRIRERARAPRRHRARPAARVAHRAGQAMEDRALAWLQARGLALLERNVRCRHGEIDLLMCDGPTVVVVEVRARSGPPGSAAASLDPVKLARLRRSAQYWLPRWRARHWPGQDPPVRVDAVLFDDGGIEWLRDLRLPDGWD</sequence>
<protein>
    <recommendedName>
        <fullName evidence="2">UPF0102 protein CEG14_02425</fullName>
    </recommendedName>
</protein>
<accession>A0A261SU06</accession>
<evidence type="ECO:0000313" key="4">
    <source>
        <dbReference type="Proteomes" id="UP000217005"/>
    </source>
</evidence>
<dbReference type="AlphaFoldDB" id="A0A261SU06"/>
<dbReference type="InterPro" id="IPR011335">
    <property type="entry name" value="Restrct_endonuc-II-like"/>
</dbReference>
<dbReference type="PANTHER" id="PTHR34039:SF1">
    <property type="entry name" value="UPF0102 PROTEIN YRAN"/>
    <property type="match status" value="1"/>
</dbReference>
<dbReference type="OrthoDB" id="9794876at2"/>
<dbReference type="InterPro" id="IPR003509">
    <property type="entry name" value="UPF0102_YraN-like"/>
</dbReference>
<dbReference type="Pfam" id="PF02021">
    <property type="entry name" value="UPF0102"/>
    <property type="match status" value="1"/>
</dbReference>
<dbReference type="EMBL" id="NEVL01000001">
    <property type="protein sequence ID" value="OZI40635.1"/>
    <property type="molecule type" value="Genomic_DNA"/>
</dbReference>
<comment type="caution">
    <text evidence="3">The sequence shown here is derived from an EMBL/GenBank/DDBJ whole genome shotgun (WGS) entry which is preliminary data.</text>
</comment>